<evidence type="ECO:0000256" key="1">
    <source>
        <dbReference type="SAM" id="MobiDB-lite"/>
    </source>
</evidence>
<proteinExistence type="predicted"/>
<reference evidence="3" key="1">
    <citation type="journal article" date="2013" name="Environ. Microbiol.">
        <title>Seasonally variable intestinal metagenomes of the red palm weevil (Rhynchophorus ferrugineus).</title>
        <authorList>
            <person name="Jia S."/>
            <person name="Zhang X."/>
            <person name="Zhang G."/>
            <person name="Yin A."/>
            <person name="Zhang S."/>
            <person name="Li F."/>
            <person name="Wang L."/>
            <person name="Zhao D."/>
            <person name="Yun Q."/>
            <person name="Tala"/>
            <person name="Wang J."/>
            <person name="Sun G."/>
            <person name="Baabdullah M."/>
            <person name="Yu X."/>
            <person name="Hu S."/>
            <person name="Al-Mssallem I.S."/>
            <person name="Yu J."/>
        </authorList>
    </citation>
    <scope>NUCLEOTIDE SEQUENCE</scope>
</reference>
<dbReference type="EMBL" id="KF121430">
    <property type="protein sequence ID" value="AIA88716.1"/>
    <property type="molecule type" value="Genomic_DNA"/>
</dbReference>
<organism evidence="3">
    <name type="scientific">uncultured Streptosporangium sp</name>
    <dbReference type="NCBI Taxonomy" id="668992"/>
    <lineage>
        <taxon>Bacteria</taxon>
        <taxon>Bacillati</taxon>
        <taxon>Actinomycetota</taxon>
        <taxon>Actinomycetes</taxon>
        <taxon>Streptosporangiales</taxon>
        <taxon>Streptosporangiaceae</taxon>
        <taxon>Streptosporangium</taxon>
        <taxon>environmental samples</taxon>
    </lineage>
</organism>
<evidence type="ECO:0000259" key="2">
    <source>
        <dbReference type="Pfam" id="PF18559"/>
    </source>
</evidence>
<feature type="domain" description="ExoP galactose-binding-like" evidence="2">
    <location>
        <begin position="2"/>
        <end position="118"/>
    </location>
</feature>
<name>A0A060C7I1_9ACTN</name>
<evidence type="ECO:0000313" key="3">
    <source>
        <dbReference type="EMBL" id="AIA88716.1"/>
    </source>
</evidence>
<protein>
    <submittedName>
        <fullName evidence="3">CAZy families GH3 protein</fullName>
    </submittedName>
</protein>
<sequence length="176" mass="19133">GGLRVVWAGGAPAQVYLQNPTGPEDKKAYVQNGALVFDTVVHEPPKSLVTVGVHCVYPCGGKVEVTKLLRGMPADQLTSVTIPVSCFTDKGLKPRSVDTPFLVYTTGALDITFSNIRWEPDVNMGPLPRGATTWRDRAAARPFVEGDARRDGVVRGRRPTAGCRRTPPRRSDPRQP</sequence>
<accession>A0A060C7I1</accession>
<feature type="compositionally biased region" description="Basic and acidic residues" evidence="1">
    <location>
        <begin position="145"/>
        <end position="154"/>
    </location>
</feature>
<dbReference type="Pfam" id="PF18559">
    <property type="entry name" value="Exop_C"/>
    <property type="match status" value="1"/>
</dbReference>
<dbReference type="AlphaFoldDB" id="A0A060C7I1"/>
<dbReference type="InterPro" id="IPR041443">
    <property type="entry name" value="Exop_C"/>
</dbReference>
<dbReference type="Gene3D" id="2.60.120.430">
    <property type="entry name" value="Galactose-binding lectin"/>
    <property type="match status" value="1"/>
</dbReference>
<feature type="region of interest" description="Disordered" evidence="1">
    <location>
        <begin position="145"/>
        <end position="176"/>
    </location>
</feature>
<feature type="non-terminal residue" evidence="3">
    <location>
        <position position="1"/>
    </location>
</feature>